<gene>
    <name evidence="1" type="ORF">bsdE14_43120</name>
</gene>
<evidence type="ECO:0000313" key="2">
    <source>
        <dbReference type="Proteomes" id="UP001208567"/>
    </source>
</evidence>
<proteinExistence type="predicted"/>
<keyword evidence="2" id="KW-1185">Reference proteome</keyword>
<evidence type="ECO:0000313" key="1">
    <source>
        <dbReference type="EMBL" id="GLC32902.1"/>
    </source>
</evidence>
<dbReference type="EMBL" id="BRXR01000002">
    <property type="protein sequence ID" value="GLC32902.1"/>
    <property type="molecule type" value="Genomic_DNA"/>
</dbReference>
<sequence length="118" mass="14158">MNKKLTVFALKDKNEEYQLDYDFDKLSAFNEKFGYAFILSFSSEMISLANRLKDIEKVIDVLEDWKNEEFFKLNETTYSTSWFNSKYKKEKTELTLPQAKKIYMEKKVMVPCMILKNF</sequence>
<protein>
    <submittedName>
        <fullName evidence="1">Uncharacterized protein</fullName>
    </submittedName>
</protein>
<comment type="caution">
    <text evidence="1">The sequence shown here is derived from an EMBL/GenBank/DDBJ whole genome shotgun (WGS) entry which is preliminary data.</text>
</comment>
<reference evidence="1 2" key="1">
    <citation type="journal article" date="2024" name="Int. J. Syst. Evol. Microbiol.">
        <title>Clostridium omnivorum sp. nov., isolated from anoxic soil under the treatment of reductive soil disinfestation.</title>
        <authorList>
            <person name="Ueki A."/>
            <person name="Tonouchi A."/>
            <person name="Kaku N."/>
            <person name="Honma S."/>
            <person name="Ueki K."/>
        </authorList>
    </citation>
    <scope>NUCLEOTIDE SEQUENCE [LARGE SCALE GENOMIC DNA]</scope>
    <source>
        <strain evidence="1 2">E14</strain>
    </source>
</reference>
<accession>A0ABQ5NCZ9</accession>
<organism evidence="1 2">
    <name type="scientific">Clostridium omnivorum</name>
    <dbReference type="NCBI Taxonomy" id="1604902"/>
    <lineage>
        <taxon>Bacteria</taxon>
        <taxon>Bacillati</taxon>
        <taxon>Bacillota</taxon>
        <taxon>Clostridia</taxon>
        <taxon>Eubacteriales</taxon>
        <taxon>Clostridiaceae</taxon>
        <taxon>Clostridium</taxon>
    </lineage>
</organism>
<name>A0ABQ5NCZ9_9CLOT</name>
<dbReference type="Proteomes" id="UP001208567">
    <property type="component" value="Unassembled WGS sequence"/>
</dbReference>
<dbReference type="RefSeq" id="WP_264852363.1">
    <property type="nucleotide sequence ID" value="NZ_BRXR01000002.1"/>
</dbReference>